<dbReference type="AlphaFoldDB" id="A0A512HAG5"/>
<feature type="compositionally biased region" description="Gly residues" evidence="1">
    <location>
        <begin position="118"/>
        <end position="147"/>
    </location>
</feature>
<gene>
    <name evidence="2" type="ORF">ROR02_25490</name>
</gene>
<accession>A0A512HAG5</accession>
<protein>
    <submittedName>
        <fullName evidence="2">Uncharacterized protein</fullName>
    </submittedName>
</protein>
<feature type="region of interest" description="Disordered" evidence="1">
    <location>
        <begin position="113"/>
        <end position="149"/>
    </location>
</feature>
<keyword evidence="3" id="KW-1185">Reference proteome</keyword>
<evidence type="ECO:0000313" key="3">
    <source>
        <dbReference type="Proteomes" id="UP000321567"/>
    </source>
</evidence>
<reference evidence="2 3" key="1">
    <citation type="submission" date="2019-07" db="EMBL/GenBank/DDBJ databases">
        <title>Whole genome shotgun sequence of Rhodospirillum oryzae NBRC 107573.</title>
        <authorList>
            <person name="Hosoyama A."/>
            <person name="Uohara A."/>
            <person name="Ohji S."/>
            <person name="Ichikawa N."/>
        </authorList>
    </citation>
    <scope>NUCLEOTIDE SEQUENCE [LARGE SCALE GENOMIC DNA]</scope>
    <source>
        <strain evidence="2 3">NBRC 107573</strain>
    </source>
</reference>
<name>A0A512HAG5_9PROT</name>
<organism evidence="2 3">
    <name type="scientific">Pararhodospirillum oryzae</name>
    <dbReference type="NCBI Taxonomy" id="478448"/>
    <lineage>
        <taxon>Bacteria</taxon>
        <taxon>Pseudomonadati</taxon>
        <taxon>Pseudomonadota</taxon>
        <taxon>Alphaproteobacteria</taxon>
        <taxon>Rhodospirillales</taxon>
        <taxon>Rhodospirillaceae</taxon>
        <taxon>Pararhodospirillum</taxon>
    </lineage>
</organism>
<sequence length="518" mass="53773">MTRNRAILVGGSVLIVLAVAGGLAYQGAQSVAERKAADVIAGLQRSLPPGTTFTYEDLRVTPATLSATLSGVKVVDDARQIEATLGTVAVANPTFGAGGLKTVDLEVRDGALARAGVPSGGPSSGRQGPGGAGAEGTGPGGDPGGALYGHVGKARVEAIDPHQVADLVRVLKGASLEAPPDPARLAAFSLGPVEVEGLVVDWPSRQAAFALDRLGIEGVKAGRVGALTLAGGRGKAPDQEGRFERARLSGIDLPRAADWLRRTQGHLMIGDRPTFDTLGVEAASVEGVSVRAKGRALALDRVALSDLVSDRGTPIRAALAVEGLSVPADLLDQEHRAFLARQGIDPLRVSLHWRHDLDDRNGTLRLGPLAAEGGPLGQVSGSLEVAGISLSMLLDAMVRPERLLESARLAGGAFEATSGGASSAYLDFLLKQGDMTRAELVALLHDKVAESLRQYLGRDVGTRLGTALEGFARQPGDLSISARARDDAMTLTQLSMGLALVPERVMQAYDIQIAYTPR</sequence>
<evidence type="ECO:0000256" key="1">
    <source>
        <dbReference type="SAM" id="MobiDB-lite"/>
    </source>
</evidence>
<dbReference type="Proteomes" id="UP000321567">
    <property type="component" value="Unassembled WGS sequence"/>
</dbReference>
<dbReference type="RefSeq" id="WP_170245108.1">
    <property type="nucleotide sequence ID" value="NZ_BJZO01000077.1"/>
</dbReference>
<comment type="caution">
    <text evidence="2">The sequence shown here is derived from an EMBL/GenBank/DDBJ whole genome shotgun (WGS) entry which is preliminary data.</text>
</comment>
<dbReference type="EMBL" id="BJZO01000077">
    <property type="protein sequence ID" value="GEO82418.1"/>
    <property type="molecule type" value="Genomic_DNA"/>
</dbReference>
<evidence type="ECO:0000313" key="2">
    <source>
        <dbReference type="EMBL" id="GEO82418.1"/>
    </source>
</evidence>
<proteinExistence type="predicted"/>